<dbReference type="InterPro" id="IPR042115">
    <property type="entry name" value="PriA_3primeBD_sf"/>
</dbReference>
<sequence length="819" mass="95197">MYADLILRTRGKFADMLFTYEVPSHLLTDIKEGHRVSVPFGRSNKPIEAIVVSLRENISEDADISKIKEIDDILDESPLISSENIDLIKWMRNRYMCTYIDCLNLFYPKGYSLETRKIVEIRKIEDEFELEDEEMKLINTLRLSSSAATYEDLTKNFTKKLISDMKKKRLIKIIWEYKDKKNEKFIKYISLADTMENIEKLVKDKKYRLGSKQKELIKFLSLNESVEQDALMQLLELSRSTIKSLESKGIVKIEMVEYYRKSINKLAYKDKEISLNKEQKEIYESILDKINYNSRKVTLLHGVTGSGKTEIYLELIEYMLSQGMDSIFLVPEIALTPQMIARVRNRFGDIVGVFHSMLSEGEKHDVFREIKEGNVRVVIGTRSALFLPFTSLGLIVIDEEHEMSYRSEMTPKYDSIEVARYMAYKQGVTVLLASATPSISDYYRAEKGEYDLLTLNKRANNKPMPEIEVVDMREELHKGNKDDLSEKMIEEIQRTVESGNQAILFLNRRGFASFLTCKDCGHVFRCDRCDISLTYHKYKNKGVCHYCGKEEVIPDKCPECGNKNICPIGIGTEKIELYLKEKFPNYKILRVDKDTTSKKGQLEKILNSFNSGQADILIGTQILSKGHDFDNVTLVGIISADMMLNYPDYRAFESTFQLITQVSGRAGRSDKEGKVILQSYNTEHYAIQKAIDYDYKGFYQKEIAIRKTFGYEPFNNIFRLVFSGYKYNKVRENADRFLKTLEYLQKENNIYFSDLILGPNECSINKINDKYRWQVIVKDNNMNVKKLKSMIKYICVTKYEEIFDKDIVISIEQNPNSFI</sequence>
<dbReference type="InterPro" id="IPR041236">
    <property type="entry name" value="PriA_C"/>
</dbReference>
<feature type="binding site" evidence="12">
    <location>
        <position position="526"/>
    </location>
    <ligand>
        <name>Zn(2+)</name>
        <dbReference type="ChEBI" id="CHEBI:29105"/>
        <label>2</label>
    </ligand>
</feature>
<dbReference type="Pfam" id="PF00270">
    <property type="entry name" value="DEAD"/>
    <property type="match status" value="1"/>
</dbReference>
<dbReference type="InterPro" id="IPR014001">
    <property type="entry name" value="Helicase_ATP-bd"/>
</dbReference>
<dbReference type="OrthoDB" id="9759544at2"/>
<evidence type="ECO:0000256" key="5">
    <source>
        <dbReference type="ARBA" id="ARBA00022801"/>
    </source>
</evidence>
<feature type="binding site" evidence="12">
    <location>
        <position position="517"/>
    </location>
    <ligand>
        <name>Zn(2+)</name>
        <dbReference type="ChEBI" id="CHEBI:29105"/>
        <label>1</label>
    </ligand>
</feature>
<dbReference type="GO" id="GO:0006310">
    <property type="term" value="P:DNA recombination"/>
    <property type="evidence" value="ECO:0007669"/>
    <property type="project" value="InterPro"/>
</dbReference>
<evidence type="ECO:0000259" key="14">
    <source>
        <dbReference type="PROSITE" id="PS51194"/>
    </source>
</evidence>
<feature type="binding site" evidence="12">
    <location>
        <position position="529"/>
    </location>
    <ligand>
        <name>Zn(2+)</name>
        <dbReference type="ChEBI" id="CHEBI:29105"/>
        <label>2</label>
    </ligand>
</feature>
<comment type="cofactor">
    <cofactor evidence="12">
        <name>Zn(2+)</name>
        <dbReference type="ChEBI" id="CHEBI:29105"/>
    </cofactor>
    <text evidence="12">Binds 2 zinc ions per subunit.</text>
</comment>
<keyword evidence="2 12" id="KW-0235">DNA replication</keyword>
<evidence type="ECO:0000256" key="9">
    <source>
        <dbReference type="ARBA" id="ARBA00023125"/>
    </source>
</evidence>
<feature type="binding site" evidence="12">
    <location>
        <position position="557"/>
    </location>
    <ligand>
        <name>Zn(2+)</name>
        <dbReference type="ChEBI" id="CHEBI:29105"/>
        <label>1</label>
    </ligand>
</feature>
<dbReference type="FunFam" id="3.40.50.300:FF:000489">
    <property type="entry name" value="Primosome assembly protein PriA"/>
    <property type="match status" value="1"/>
</dbReference>
<comment type="similarity">
    <text evidence="12">Belongs to the helicase family. PriA subfamily.</text>
</comment>
<dbReference type="Gene3D" id="3.40.50.300">
    <property type="entry name" value="P-loop containing nucleotide triphosphate hydrolases"/>
    <property type="match status" value="2"/>
</dbReference>
<dbReference type="GO" id="GO:0006270">
    <property type="term" value="P:DNA replication initiation"/>
    <property type="evidence" value="ECO:0007669"/>
    <property type="project" value="TreeGrafter"/>
</dbReference>
<dbReference type="SMART" id="SM00487">
    <property type="entry name" value="DEXDc"/>
    <property type="match status" value="1"/>
</dbReference>
<keyword evidence="6 12" id="KW-0347">Helicase</keyword>
<dbReference type="NCBIfam" id="TIGR00595">
    <property type="entry name" value="priA"/>
    <property type="match status" value="1"/>
</dbReference>
<feature type="domain" description="Helicase C-terminal" evidence="14">
    <location>
        <begin position="542"/>
        <end position="706"/>
    </location>
</feature>
<evidence type="ECO:0000259" key="13">
    <source>
        <dbReference type="PROSITE" id="PS51192"/>
    </source>
</evidence>
<dbReference type="STRING" id="215200.SAMN05216454_102133"/>
<dbReference type="EC" id="5.6.2.4" evidence="12"/>
<name>A0A1H8FIE8_9FIRM</name>
<evidence type="ECO:0000256" key="6">
    <source>
        <dbReference type="ARBA" id="ARBA00022806"/>
    </source>
</evidence>
<dbReference type="Proteomes" id="UP000199512">
    <property type="component" value="Unassembled WGS sequence"/>
</dbReference>
<dbReference type="InterPro" id="IPR041222">
    <property type="entry name" value="PriA_3primeBD"/>
</dbReference>
<dbReference type="Pfam" id="PF18319">
    <property type="entry name" value="Zn_ribbon_PriA"/>
    <property type="match status" value="1"/>
</dbReference>
<evidence type="ECO:0000256" key="10">
    <source>
        <dbReference type="ARBA" id="ARBA00023235"/>
    </source>
</evidence>
<dbReference type="GO" id="GO:0005524">
    <property type="term" value="F:ATP binding"/>
    <property type="evidence" value="ECO:0007669"/>
    <property type="project" value="UniProtKB-UniRule"/>
</dbReference>
<evidence type="ECO:0000256" key="7">
    <source>
        <dbReference type="ARBA" id="ARBA00022833"/>
    </source>
</evidence>
<dbReference type="PROSITE" id="PS51194">
    <property type="entry name" value="HELICASE_CTER"/>
    <property type="match status" value="1"/>
</dbReference>
<keyword evidence="3 12" id="KW-0479">Metal-binding</keyword>
<dbReference type="InterPro" id="IPR005259">
    <property type="entry name" value="PriA"/>
</dbReference>
<evidence type="ECO:0000256" key="8">
    <source>
        <dbReference type="ARBA" id="ARBA00022840"/>
    </source>
</evidence>
<comment type="function">
    <text evidence="12">Initiates the restart of stalled replication forks, which reloads the replicative helicase on sites other than the origin of replication. Recognizes and binds to abandoned replication forks and remodels them to uncover a helicase loading site. Promotes assembly of the primosome at these replication forks.</text>
</comment>
<dbReference type="CDD" id="cd18804">
    <property type="entry name" value="SF2_C_priA"/>
    <property type="match status" value="1"/>
</dbReference>
<dbReference type="SMART" id="SM00490">
    <property type="entry name" value="HELICc"/>
    <property type="match status" value="1"/>
</dbReference>
<accession>A0A1H8FIE8</accession>
<organism evidence="15 16">
    <name type="scientific">Peptostreptococcus russellii</name>
    <dbReference type="NCBI Taxonomy" id="215200"/>
    <lineage>
        <taxon>Bacteria</taxon>
        <taxon>Bacillati</taxon>
        <taxon>Bacillota</taxon>
        <taxon>Clostridia</taxon>
        <taxon>Peptostreptococcales</taxon>
        <taxon>Peptostreptococcaceae</taxon>
        <taxon>Peptostreptococcus</taxon>
    </lineage>
</organism>
<keyword evidence="5 12" id="KW-0378">Hydrolase</keyword>
<dbReference type="EMBL" id="FODF01000002">
    <property type="protein sequence ID" value="SEN31499.1"/>
    <property type="molecule type" value="Genomic_DNA"/>
</dbReference>
<evidence type="ECO:0000256" key="2">
    <source>
        <dbReference type="ARBA" id="ARBA00022705"/>
    </source>
</evidence>
<keyword evidence="9 12" id="KW-0238">DNA-binding</keyword>
<protein>
    <recommendedName>
        <fullName evidence="12">Replication restart protein PriA</fullName>
    </recommendedName>
    <alternativeName>
        <fullName evidence="12">ATP-dependent DNA helicase PriA</fullName>
        <ecNumber evidence="12">5.6.2.4</ecNumber>
    </alternativeName>
    <alternativeName>
        <fullName evidence="12">DNA 3'-5' helicase PriA</fullName>
    </alternativeName>
</protein>
<comment type="catalytic activity">
    <reaction evidence="12">
        <text>Couples ATP hydrolysis with the unwinding of duplex DNA by translocating in the 3'-5' direction.</text>
        <dbReference type="EC" id="5.6.2.4"/>
    </reaction>
</comment>
<dbReference type="GO" id="GO:0006302">
    <property type="term" value="P:double-strand break repair"/>
    <property type="evidence" value="ECO:0007669"/>
    <property type="project" value="InterPro"/>
</dbReference>
<dbReference type="GO" id="GO:0016887">
    <property type="term" value="F:ATP hydrolysis activity"/>
    <property type="evidence" value="ECO:0007669"/>
    <property type="project" value="RHEA"/>
</dbReference>
<keyword evidence="1 12" id="KW-0639">Primosome</keyword>
<evidence type="ECO:0000256" key="1">
    <source>
        <dbReference type="ARBA" id="ARBA00022515"/>
    </source>
</evidence>
<evidence type="ECO:0000313" key="15">
    <source>
        <dbReference type="EMBL" id="SEN31499.1"/>
    </source>
</evidence>
<dbReference type="Pfam" id="PF17764">
    <property type="entry name" value="PriA_3primeBD"/>
    <property type="match status" value="1"/>
</dbReference>
<dbReference type="CDD" id="cd17929">
    <property type="entry name" value="DEXHc_priA"/>
    <property type="match status" value="1"/>
</dbReference>
<feature type="domain" description="Helicase ATP-binding" evidence="13">
    <location>
        <begin position="289"/>
        <end position="455"/>
    </location>
</feature>
<feature type="binding site" evidence="12">
    <location>
        <position position="547"/>
    </location>
    <ligand>
        <name>Zn(2+)</name>
        <dbReference type="ChEBI" id="CHEBI:29105"/>
        <label>2</label>
    </ligand>
</feature>
<dbReference type="AlphaFoldDB" id="A0A1H8FIE8"/>
<comment type="catalytic activity">
    <reaction evidence="11 12">
        <text>ATP + H2O = ADP + phosphate + H(+)</text>
        <dbReference type="Rhea" id="RHEA:13065"/>
        <dbReference type="ChEBI" id="CHEBI:15377"/>
        <dbReference type="ChEBI" id="CHEBI:15378"/>
        <dbReference type="ChEBI" id="CHEBI:30616"/>
        <dbReference type="ChEBI" id="CHEBI:43474"/>
        <dbReference type="ChEBI" id="CHEBI:456216"/>
        <dbReference type="EC" id="5.6.2.4"/>
    </reaction>
</comment>
<dbReference type="RefSeq" id="WP_091974096.1">
    <property type="nucleotide sequence ID" value="NZ_FODF01000002.1"/>
</dbReference>
<dbReference type="Pfam" id="PF18074">
    <property type="entry name" value="PriA_C"/>
    <property type="match status" value="1"/>
</dbReference>
<dbReference type="GO" id="GO:0043138">
    <property type="term" value="F:3'-5' DNA helicase activity"/>
    <property type="evidence" value="ECO:0007669"/>
    <property type="project" value="UniProtKB-EC"/>
</dbReference>
<dbReference type="InterPro" id="IPR001650">
    <property type="entry name" value="Helicase_C-like"/>
</dbReference>
<proteinExistence type="inferred from homology"/>
<keyword evidence="10 12" id="KW-0413">Isomerase</keyword>
<reference evidence="15 16" key="1">
    <citation type="submission" date="2016-10" db="EMBL/GenBank/DDBJ databases">
        <authorList>
            <person name="de Groot N.N."/>
        </authorList>
    </citation>
    <scope>NUCLEOTIDE SEQUENCE [LARGE SCALE GENOMIC DNA]</scope>
    <source>
        <strain evidence="15 16">Calf135</strain>
    </source>
</reference>
<dbReference type="PANTHER" id="PTHR30580">
    <property type="entry name" value="PRIMOSOMAL PROTEIN N"/>
    <property type="match status" value="1"/>
</dbReference>
<keyword evidence="8 12" id="KW-0067">ATP-binding</keyword>
<feature type="binding site" evidence="12">
    <location>
        <position position="520"/>
    </location>
    <ligand>
        <name>Zn(2+)</name>
        <dbReference type="ChEBI" id="CHEBI:29105"/>
        <label>1</label>
    </ligand>
</feature>
<dbReference type="NCBIfam" id="NF004066">
    <property type="entry name" value="PRK05580.1-3"/>
    <property type="match status" value="1"/>
</dbReference>
<keyword evidence="16" id="KW-1185">Reference proteome</keyword>
<gene>
    <name evidence="12" type="primary">priA</name>
    <name evidence="15" type="ORF">SAMN05216454_102133</name>
</gene>
<dbReference type="SUPFAM" id="SSF52540">
    <property type="entry name" value="P-loop containing nucleoside triphosphate hydrolases"/>
    <property type="match status" value="1"/>
</dbReference>
<evidence type="ECO:0000256" key="11">
    <source>
        <dbReference type="ARBA" id="ARBA00048988"/>
    </source>
</evidence>
<dbReference type="InterPro" id="IPR027417">
    <property type="entry name" value="P-loop_NTPase"/>
</dbReference>
<keyword evidence="4 12" id="KW-0547">Nucleotide-binding</keyword>
<dbReference type="GO" id="GO:0003677">
    <property type="term" value="F:DNA binding"/>
    <property type="evidence" value="ECO:0007669"/>
    <property type="project" value="UniProtKB-UniRule"/>
</dbReference>
<comment type="subunit">
    <text evidence="12">Component of the replication restart primosome.</text>
</comment>
<evidence type="ECO:0000256" key="4">
    <source>
        <dbReference type="ARBA" id="ARBA00022741"/>
    </source>
</evidence>
<evidence type="ECO:0000313" key="16">
    <source>
        <dbReference type="Proteomes" id="UP000199512"/>
    </source>
</evidence>
<dbReference type="Gene3D" id="3.40.1440.60">
    <property type="entry name" value="PriA, 3(prime) DNA-binding domain"/>
    <property type="match status" value="1"/>
</dbReference>
<feature type="binding site" evidence="12">
    <location>
        <position position="560"/>
    </location>
    <ligand>
        <name>Zn(2+)</name>
        <dbReference type="ChEBI" id="CHEBI:29105"/>
        <label>1</label>
    </ligand>
</feature>
<dbReference type="Pfam" id="PF00271">
    <property type="entry name" value="Helicase_C"/>
    <property type="match status" value="1"/>
</dbReference>
<dbReference type="HAMAP" id="MF_00983">
    <property type="entry name" value="PriA"/>
    <property type="match status" value="1"/>
</dbReference>
<dbReference type="PANTHER" id="PTHR30580:SF0">
    <property type="entry name" value="PRIMOSOMAL PROTEIN N"/>
    <property type="match status" value="1"/>
</dbReference>
<dbReference type="InterPro" id="IPR040498">
    <property type="entry name" value="PriA_CRR"/>
</dbReference>
<dbReference type="GO" id="GO:0008270">
    <property type="term" value="F:zinc ion binding"/>
    <property type="evidence" value="ECO:0007669"/>
    <property type="project" value="UniProtKB-UniRule"/>
</dbReference>
<dbReference type="GO" id="GO:0006269">
    <property type="term" value="P:DNA replication, synthesis of primer"/>
    <property type="evidence" value="ECO:0007669"/>
    <property type="project" value="UniProtKB-KW"/>
</dbReference>
<dbReference type="GO" id="GO:1990077">
    <property type="term" value="C:primosome complex"/>
    <property type="evidence" value="ECO:0007669"/>
    <property type="project" value="UniProtKB-UniRule"/>
</dbReference>
<keyword evidence="7 12" id="KW-0862">Zinc</keyword>
<dbReference type="InterPro" id="IPR011545">
    <property type="entry name" value="DEAD/DEAH_box_helicase_dom"/>
</dbReference>
<evidence type="ECO:0000256" key="12">
    <source>
        <dbReference type="HAMAP-Rule" id="MF_00983"/>
    </source>
</evidence>
<dbReference type="PROSITE" id="PS51192">
    <property type="entry name" value="HELICASE_ATP_BIND_1"/>
    <property type="match status" value="1"/>
</dbReference>
<evidence type="ECO:0000256" key="3">
    <source>
        <dbReference type="ARBA" id="ARBA00022723"/>
    </source>
</evidence>
<feature type="binding site" evidence="12">
    <location>
        <position position="544"/>
    </location>
    <ligand>
        <name>Zn(2+)</name>
        <dbReference type="ChEBI" id="CHEBI:29105"/>
        <label>2</label>
    </ligand>
</feature>